<name>A0A552WQF6_9MICO</name>
<feature type="transmembrane region" description="Helical" evidence="1">
    <location>
        <begin position="56"/>
        <end position="75"/>
    </location>
</feature>
<keyword evidence="1" id="KW-0472">Membrane</keyword>
<evidence type="ECO:0000256" key="1">
    <source>
        <dbReference type="SAM" id="Phobius"/>
    </source>
</evidence>
<feature type="transmembrane region" description="Helical" evidence="1">
    <location>
        <begin position="17"/>
        <end position="36"/>
    </location>
</feature>
<evidence type="ECO:0000313" key="3">
    <source>
        <dbReference type="Proteomes" id="UP000318693"/>
    </source>
</evidence>
<dbReference type="EMBL" id="VJXR01000031">
    <property type="protein sequence ID" value="TRW44975.1"/>
    <property type="molecule type" value="Genomic_DNA"/>
</dbReference>
<keyword evidence="1" id="KW-1133">Transmembrane helix</keyword>
<keyword evidence="1" id="KW-0812">Transmembrane</keyword>
<keyword evidence="3" id="KW-1185">Reference proteome</keyword>
<reference evidence="2 3" key="1">
    <citation type="submission" date="2019-07" db="EMBL/GenBank/DDBJ databases">
        <title>Georgenia wutianyii sp. nov. and Georgenia *** sp. nov. isolated from plateau pika (Ochotona curzoniae) in the Qinghai-Tibet plateau of China.</title>
        <authorList>
            <person name="Tian Z."/>
        </authorList>
    </citation>
    <scope>NUCLEOTIDE SEQUENCE [LARGE SCALE GENOMIC DNA]</scope>
    <source>
        <strain evidence="2 3">Z446</strain>
    </source>
</reference>
<accession>A0A552WQF6</accession>
<feature type="transmembrane region" description="Helical" evidence="1">
    <location>
        <begin position="87"/>
        <end position="118"/>
    </location>
</feature>
<sequence length="161" mass="16907">MSRSPVRTAGPGRWREVALTSAMGAVTNIALAWMVLASPTLSLHLGAGRPGWVTPFLALEVVRMAIVGVIGLVLVRQRHGLTDRSEAARLAALFGLGTWVLLTPLSLLGGGVAAVLAWGTVTNLATWVLGALLGVLFVAPGAPSRADNVYLRRLDHEDAAR</sequence>
<evidence type="ECO:0000313" key="2">
    <source>
        <dbReference type="EMBL" id="TRW44975.1"/>
    </source>
</evidence>
<dbReference type="RefSeq" id="WP_143418634.1">
    <property type="nucleotide sequence ID" value="NZ_VJXR01000031.1"/>
</dbReference>
<comment type="caution">
    <text evidence="2">The sequence shown here is derived from an EMBL/GenBank/DDBJ whole genome shotgun (WGS) entry which is preliminary data.</text>
</comment>
<protein>
    <submittedName>
        <fullName evidence="2">Uncharacterized protein</fullName>
    </submittedName>
</protein>
<dbReference type="Proteomes" id="UP000318693">
    <property type="component" value="Unassembled WGS sequence"/>
</dbReference>
<organism evidence="2 3">
    <name type="scientific">Georgenia yuyongxinii</name>
    <dbReference type="NCBI Taxonomy" id="2589797"/>
    <lineage>
        <taxon>Bacteria</taxon>
        <taxon>Bacillati</taxon>
        <taxon>Actinomycetota</taxon>
        <taxon>Actinomycetes</taxon>
        <taxon>Micrococcales</taxon>
        <taxon>Bogoriellaceae</taxon>
        <taxon>Georgenia</taxon>
    </lineage>
</organism>
<proteinExistence type="predicted"/>
<feature type="transmembrane region" description="Helical" evidence="1">
    <location>
        <begin position="124"/>
        <end position="143"/>
    </location>
</feature>
<dbReference type="AlphaFoldDB" id="A0A552WQF6"/>
<gene>
    <name evidence="2" type="ORF">FJ693_11205</name>
</gene>